<dbReference type="Proteomes" id="UP000006038">
    <property type="component" value="Chromosome 5"/>
</dbReference>
<evidence type="ECO:0000313" key="2">
    <source>
        <dbReference type="EnsemblPlants" id="OB05G23540.1"/>
    </source>
</evidence>
<dbReference type="Gramene" id="OB05G23540.1">
    <property type="protein sequence ID" value="OB05G23540.1"/>
    <property type="gene ID" value="OB05G23540"/>
</dbReference>
<dbReference type="AlphaFoldDB" id="J3M6Y0"/>
<reference evidence="2" key="1">
    <citation type="journal article" date="2013" name="Nat. Commun.">
        <title>Whole-genome sequencing of Oryza brachyantha reveals mechanisms underlying Oryza genome evolution.</title>
        <authorList>
            <person name="Chen J."/>
            <person name="Huang Q."/>
            <person name="Gao D."/>
            <person name="Wang J."/>
            <person name="Lang Y."/>
            <person name="Liu T."/>
            <person name="Li B."/>
            <person name="Bai Z."/>
            <person name="Luis Goicoechea J."/>
            <person name="Liang C."/>
            <person name="Chen C."/>
            <person name="Zhang W."/>
            <person name="Sun S."/>
            <person name="Liao Y."/>
            <person name="Zhang X."/>
            <person name="Yang L."/>
            <person name="Song C."/>
            <person name="Wang M."/>
            <person name="Shi J."/>
            <person name="Liu G."/>
            <person name="Liu J."/>
            <person name="Zhou H."/>
            <person name="Zhou W."/>
            <person name="Yu Q."/>
            <person name="An N."/>
            <person name="Chen Y."/>
            <person name="Cai Q."/>
            <person name="Wang B."/>
            <person name="Liu B."/>
            <person name="Min J."/>
            <person name="Huang Y."/>
            <person name="Wu H."/>
            <person name="Li Z."/>
            <person name="Zhang Y."/>
            <person name="Yin Y."/>
            <person name="Song W."/>
            <person name="Jiang J."/>
            <person name="Jackson S.A."/>
            <person name="Wing R.A."/>
            <person name="Wang J."/>
            <person name="Chen M."/>
        </authorList>
    </citation>
    <scope>NUCLEOTIDE SEQUENCE [LARGE SCALE GENOMIC DNA]</scope>
    <source>
        <strain evidence="2">cv. IRGC 101232</strain>
    </source>
</reference>
<feature type="region of interest" description="Disordered" evidence="1">
    <location>
        <begin position="1"/>
        <end position="51"/>
    </location>
</feature>
<keyword evidence="3" id="KW-1185">Reference proteome</keyword>
<name>J3M6Y0_ORYBR</name>
<protein>
    <submittedName>
        <fullName evidence="2">Uncharacterized protein</fullName>
    </submittedName>
</protein>
<evidence type="ECO:0000256" key="1">
    <source>
        <dbReference type="SAM" id="MobiDB-lite"/>
    </source>
</evidence>
<organism evidence="2">
    <name type="scientific">Oryza brachyantha</name>
    <name type="common">malo sina</name>
    <dbReference type="NCBI Taxonomy" id="4533"/>
    <lineage>
        <taxon>Eukaryota</taxon>
        <taxon>Viridiplantae</taxon>
        <taxon>Streptophyta</taxon>
        <taxon>Embryophyta</taxon>
        <taxon>Tracheophyta</taxon>
        <taxon>Spermatophyta</taxon>
        <taxon>Magnoliopsida</taxon>
        <taxon>Liliopsida</taxon>
        <taxon>Poales</taxon>
        <taxon>Poaceae</taxon>
        <taxon>BOP clade</taxon>
        <taxon>Oryzoideae</taxon>
        <taxon>Oryzeae</taxon>
        <taxon>Oryzinae</taxon>
        <taxon>Oryza</taxon>
    </lineage>
</organism>
<dbReference type="EnsemblPlants" id="OB05G23540.1">
    <property type="protein sequence ID" value="OB05G23540.1"/>
    <property type="gene ID" value="OB05G23540"/>
</dbReference>
<evidence type="ECO:0000313" key="3">
    <source>
        <dbReference type="Proteomes" id="UP000006038"/>
    </source>
</evidence>
<sequence>MASSHCWESPPAEGERSSTTSAGRRRTSPSRPAPRPPSSSAPTPLALKPQT</sequence>
<dbReference type="HOGENOM" id="CLU_3109613_0_0_1"/>
<proteinExistence type="predicted"/>
<accession>J3M6Y0</accession>
<reference evidence="2" key="2">
    <citation type="submission" date="2013-04" db="UniProtKB">
        <authorList>
            <consortium name="EnsemblPlants"/>
        </authorList>
    </citation>
    <scope>IDENTIFICATION</scope>
</reference>